<dbReference type="EMBL" id="LCTZ01000002">
    <property type="protein sequence ID" value="KQC30621.1"/>
    <property type="molecule type" value="Genomic_DNA"/>
</dbReference>
<sequence>MKSYLKTKDFSVSQESFELLYDSDLEMLVTHPKPKNINPYYDSELYISHTDSKISFTDRLYQKVKQYSLKKKIQLIDNQIDKSKKLLDYGAGTGDFLAKANSLGFEGEGIEPNGKARAKAVEKGIELQEDITSLKVKKYDVITLWHVLEHLPDLNKRIGDIEALLEEKGTVVVAVPNYKSYDAKHYKQYWAAYDVPRHLWHFSKTSIIRLFDRHGFEVVSIRPMLFDSFYVSLLSEKYRGNKLYLINAFFVGLWSNISAYFSKEYSSLIYVIKKKN</sequence>
<protein>
    <submittedName>
        <fullName evidence="1">Methyltransferase</fullName>
    </submittedName>
</protein>
<dbReference type="OrthoDB" id="2370471at2"/>
<dbReference type="STRING" id="346185.AAY42_12605"/>
<name>A0A0Q1CI24_9FLAO</name>
<dbReference type="Gene3D" id="3.40.50.150">
    <property type="entry name" value="Vaccinia Virus protein VP39"/>
    <property type="match status" value="1"/>
</dbReference>
<dbReference type="SUPFAM" id="SSF53335">
    <property type="entry name" value="S-adenosyl-L-methionine-dependent methyltransferases"/>
    <property type="match status" value="1"/>
</dbReference>
<dbReference type="GO" id="GO:0032259">
    <property type="term" value="P:methylation"/>
    <property type="evidence" value="ECO:0007669"/>
    <property type="project" value="UniProtKB-KW"/>
</dbReference>
<proteinExistence type="predicted"/>
<gene>
    <name evidence="1" type="ORF">AAY42_12605</name>
</gene>
<dbReference type="PANTHER" id="PTHR43861">
    <property type="entry name" value="TRANS-ACONITATE 2-METHYLTRANSFERASE-RELATED"/>
    <property type="match status" value="1"/>
</dbReference>
<keyword evidence="2" id="KW-1185">Reference proteome</keyword>
<keyword evidence="1" id="KW-0808">Transferase</keyword>
<dbReference type="Pfam" id="PF13489">
    <property type="entry name" value="Methyltransf_23"/>
    <property type="match status" value="1"/>
</dbReference>
<dbReference type="CDD" id="cd02440">
    <property type="entry name" value="AdoMet_MTases"/>
    <property type="match status" value="1"/>
</dbReference>
<evidence type="ECO:0000313" key="2">
    <source>
        <dbReference type="Proteomes" id="UP000050827"/>
    </source>
</evidence>
<dbReference type="InterPro" id="IPR029063">
    <property type="entry name" value="SAM-dependent_MTases_sf"/>
</dbReference>
<accession>A0A0Q1CI24</accession>
<comment type="caution">
    <text evidence="1">The sequence shown here is derived from an EMBL/GenBank/DDBJ whole genome shotgun (WGS) entry which is preliminary data.</text>
</comment>
<organism evidence="1 2">
    <name type="scientific">Flagellimonas eckloniae</name>
    <dbReference type="NCBI Taxonomy" id="346185"/>
    <lineage>
        <taxon>Bacteria</taxon>
        <taxon>Pseudomonadati</taxon>
        <taxon>Bacteroidota</taxon>
        <taxon>Flavobacteriia</taxon>
        <taxon>Flavobacteriales</taxon>
        <taxon>Flavobacteriaceae</taxon>
        <taxon>Flagellimonas</taxon>
    </lineage>
</organism>
<dbReference type="Proteomes" id="UP000050827">
    <property type="component" value="Unassembled WGS sequence"/>
</dbReference>
<evidence type="ECO:0000313" key="1">
    <source>
        <dbReference type="EMBL" id="KQC30621.1"/>
    </source>
</evidence>
<dbReference type="AlphaFoldDB" id="A0A0Q1CI24"/>
<reference evidence="1 2" key="1">
    <citation type="submission" date="2015-04" db="EMBL/GenBank/DDBJ databases">
        <title>Complete genome of flavobacterium.</title>
        <authorList>
            <person name="Kwon Y.M."/>
            <person name="Kim S.-J."/>
        </authorList>
    </citation>
    <scope>NUCLEOTIDE SEQUENCE [LARGE SCALE GENOMIC DNA]</scope>
    <source>
        <strain evidence="1 2">DK169</strain>
    </source>
</reference>
<keyword evidence="1" id="KW-0489">Methyltransferase</keyword>
<dbReference type="RefSeq" id="WP_055395744.1">
    <property type="nucleotide sequence ID" value="NZ_LCTZ01000002.1"/>
</dbReference>
<dbReference type="GO" id="GO:0008168">
    <property type="term" value="F:methyltransferase activity"/>
    <property type="evidence" value="ECO:0007669"/>
    <property type="project" value="UniProtKB-KW"/>
</dbReference>
<dbReference type="PATRIC" id="fig|1547436.3.peg.2605"/>